<dbReference type="InterPro" id="IPR004360">
    <property type="entry name" value="Glyas_Fos-R_dOase_dom"/>
</dbReference>
<sequence length="145" mass="16548">MNRINLICLGVTDMTRSLKFYRAIGFKTYETNDAPPIVFFDNQGTKLELFPLEFLAKDINEDHPPILSSGGFSGITLAINMKSTDEVDRFFSLVEQHGGEIVKPPEKPAAWDGYSGYFRDPDGYYWEVAYGKNWSFDENDMLIID</sequence>
<accession>A0ABS4CJH5</accession>
<dbReference type="Proteomes" id="UP000673375">
    <property type="component" value="Unassembled WGS sequence"/>
</dbReference>
<dbReference type="SUPFAM" id="SSF54593">
    <property type="entry name" value="Glyoxalase/Bleomycin resistance protein/Dihydroxybiphenyl dioxygenase"/>
    <property type="match status" value="1"/>
</dbReference>
<organism evidence="2 3">
    <name type="scientific">Enterococcus larvae</name>
    <dbReference type="NCBI Taxonomy" id="2794352"/>
    <lineage>
        <taxon>Bacteria</taxon>
        <taxon>Bacillati</taxon>
        <taxon>Bacillota</taxon>
        <taxon>Bacilli</taxon>
        <taxon>Lactobacillales</taxon>
        <taxon>Enterococcaceae</taxon>
        <taxon>Enterococcus</taxon>
    </lineage>
</organism>
<dbReference type="InterPro" id="IPR037523">
    <property type="entry name" value="VOC_core"/>
</dbReference>
<evidence type="ECO:0000313" key="3">
    <source>
        <dbReference type="Proteomes" id="UP000673375"/>
    </source>
</evidence>
<protein>
    <submittedName>
        <fullName evidence="2">VOC family protein</fullName>
    </submittedName>
</protein>
<name>A0ABS4CJH5_9ENTE</name>
<dbReference type="PANTHER" id="PTHR36503:SF1">
    <property type="entry name" value="BLR2520 PROTEIN"/>
    <property type="match status" value="1"/>
</dbReference>
<keyword evidence="3" id="KW-1185">Reference proteome</keyword>
<comment type="caution">
    <text evidence="2">The sequence shown here is derived from an EMBL/GenBank/DDBJ whole genome shotgun (WGS) entry which is preliminary data.</text>
</comment>
<reference evidence="2 3" key="1">
    <citation type="submission" date="2020-12" db="EMBL/GenBank/DDBJ databases">
        <title>Vagococcus allomyrinae sp. nov. and Enterococcus lavae sp. nov., isolated from the larvae of Allomyrina dichotoma.</title>
        <authorList>
            <person name="Lee S.D."/>
        </authorList>
    </citation>
    <scope>NUCLEOTIDE SEQUENCE [LARGE SCALE GENOMIC DNA]</scope>
    <source>
        <strain evidence="2 3">BWM-S5</strain>
    </source>
</reference>
<dbReference type="PROSITE" id="PS51819">
    <property type="entry name" value="VOC"/>
    <property type="match status" value="1"/>
</dbReference>
<dbReference type="Gene3D" id="3.10.180.10">
    <property type="entry name" value="2,3-Dihydroxybiphenyl 1,2-Dioxygenase, domain 1"/>
    <property type="match status" value="1"/>
</dbReference>
<dbReference type="PANTHER" id="PTHR36503">
    <property type="entry name" value="BLR2520 PROTEIN"/>
    <property type="match status" value="1"/>
</dbReference>
<evidence type="ECO:0000313" key="2">
    <source>
        <dbReference type="EMBL" id="MBP1046087.1"/>
    </source>
</evidence>
<dbReference type="RefSeq" id="WP_209556910.1">
    <property type="nucleotide sequence ID" value="NZ_JAEDXU010000003.1"/>
</dbReference>
<dbReference type="CDD" id="cd07251">
    <property type="entry name" value="VOC_like"/>
    <property type="match status" value="1"/>
</dbReference>
<dbReference type="InterPro" id="IPR029068">
    <property type="entry name" value="Glyas_Bleomycin-R_OHBP_Dase"/>
</dbReference>
<gene>
    <name evidence="2" type="ORF">I6N96_07310</name>
</gene>
<dbReference type="EMBL" id="JAEDXU010000003">
    <property type="protein sequence ID" value="MBP1046087.1"/>
    <property type="molecule type" value="Genomic_DNA"/>
</dbReference>
<dbReference type="Pfam" id="PF00903">
    <property type="entry name" value="Glyoxalase"/>
    <property type="match status" value="1"/>
</dbReference>
<feature type="domain" description="VOC" evidence="1">
    <location>
        <begin position="3"/>
        <end position="131"/>
    </location>
</feature>
<evidence type="ECO:0000259" key="1">
    <source>
        <dbReference type="PROSITE" id="PS51819"/>
    </source>
</evidence>
<proteinExistence type="predicted"/>